<feature type="compositionally biased region" description="Basic and acidic residues" evidence="1">
    <location>
        <begin position="32"/>
        <end position="52"/>
    </location>
</feature>
<sequence length="382" mass="42085">MDHADAFSSWSEYKNKSKREGQSRKSTSSLCIDERPMDGRSSRDGGTRHEVEASGQCVGIEALYIPISGNNNANGLEELRNFQYQWMRIHPASVLVPDDDDDTYQTIFPQVHTKPSHQNGTQMIDKKQQPIEVRFETGVQLPLSSFLGDPPLMSEWVPGTETNISYDSCSSSDPDEEDEVQIIVDAKESELLSSLPTILSTLKEVANILQQRSGGTSYLDALEDFSPSKREVLLGLGRCSASTLLQTLSSATIVELIIDSTRNESDGSDGGKKFRQLSVGIAILYCLATYSSSKAMGQHIYSNIGPTILGMQGTDSAYSKSLHQGAIQELTHALIDYCELWKLSKSEMHALQTRSLADSEACCEFRSCVAETYFSVRQAHGV</sequence>
<name>A0A7S2UQG6_9STRA</name>
<feature type="compositionally biased region" description="Basic and acidic residues" evidence="1">
    <location>
        <begin position="13"/>
        <end position="23"/>
    </location>
</feature>
<feature type="region of interest" description="Disordered" evidence="1">
    <location>
        <begin position="1"/>
        <end position="52"/>
    </location>
</feature>
<accession>A0A7S2UQG6</accession>
<evidence type="ECO:0000256" key="1">
    <source>
        <dbReference type="SAM" id="MobiDB-lite"/>
    </source>
</evidence>
<reference evidence="2" key="1">
    <citation type="submission" date="2021-01" db="EMBL/GenBank/DDBJ databases">
        <authorList>
            <person name="Corre E."/>
            <person name="Pelletier E."/>
            <person name="Niang G."/>
            <person name="Scheremetjew M."/>
            <person name="Finn R."/>
            <person name="Kale V."/>
            <person name="Holt S."/>
            <person name="Cochrane G."/>
            <person name="Meng A."/>
            <person name="Brown T."/>
            <person name="Cohen L."/>
        </authorList>
    </citation>
    <scope>NUCLEOTIDE SEQUENCE</scope>
    <source>
        <strain evidence="2">CCMP2084</strain>
    </source>
</reference>
<evidence type="ECO:0000313" key="2">
    <source>
        <dbReference type="EMBL" id="CAD9827085.1"/>
    </source>
</evidence>
<gene>
    <name evidence="2" type="ORF">ASEP1449_LOCUS18919</name>
</gene>
<proteinExistence type="predicted"/>
<organism evidence="2">
    <name type="scientific">Attheya septentrionalis</name>
    <dbReference type="NCBI Taxonomy" id="420275"/>
    <lineage>
        <taxon>Eukaryota</taxon>
        <taxon>Sar</taxon>
        <taxon>Stramenopiles</taxon>
        <taxon>Ochrophyta</taxon>
        <taxon>Bacillariophyta</taxon>
        <taxon>Coscinodiscophyceae</taxon>
        <taxon>Chaetocerotophycidae</taxon>
        <taxon>Chaetocerotales</taxon>
        <taxon>Attheyaceae</taxon>
        <taxon>Attheya</taxon>
    </lineage>
</organism>
<dbReference type="EMBL" id="HBHQ01027917">
    <property type="protein sequence ID" value="CAD9827085.1"/>
    <property type="molecule type" value="Transcribed_RNA"/>
</dbReference>
<dbReference type="AlphaFoldDB" id="A0A7S2UQG6"/>
<protein>
    <submittedName>
        <fullName evidence="2">Uncharacterized protein</fullName>
    </submittedName>
</protein>